<comment type="similarity">
    <text evidence="2 7">Belongs to the complex I subunit 1 family.</text>
</comment>
<feature type="transmembrane region" description="Helical" evidence="9">
    <location>
        <begin position="70"/>
        <end position="91"/>
    </location>
</feature>
<dbReference type="PANTHER" id="PTHR11432:SF3">
    <property type="entry name" value="NADH-UBIQUINONE OXIDOREDUCTASE CHAIN 1"/>
    <property type="match status" value="1"/>
</dbReference>
<keyword evidence="4 7" id="KW-0812">Transmembrane</keyword>
<dbReference type="InterPro" id="IPR018086">
    <property type="entry name" value="NADH_UbQ_OxRdtase_su1_CS"/>
</dbReference>
<evidence type="ECO:0000256" key="6">
    <source>
        <dbReference type="ARBA" id="ARBA00023136"/>
    </source>
</evidence>
<proteinExistence type="inferred from homology"/>
<feature type="transmembrane region" description="Helical" evidence="9">
    <location>
        <begin position="6"/>
        <end position="25"/>
    </location>
</feature>
<keyword evidence="8" id="KW-0830">Ubiquinone</keyword>
<dbReference type="PROSITE" id="PS00668">
    <property type="entry name" value="COMPLEX1_ND1_2"/>
    <property type="match status" value="1"/>
</dbReference>
<dbReference type="Pfam" id="PF00146">
    <property type="entry name" value="NADHdh"/>
    <property type="match status" value="1"/>
</dbReference>
<name>G8HR48_9GAST</name>
<evidence type="ECO:0000313" key="10">
    <source>
        <dbReference type="EMBL" id="AEQ93894.1"/>
    </source>
</evidence>
<evidence type="ECO:0000256" key="4">
    <source>
        <dbReference type="ARBA" id="ARBA00022692"/>
    </source>
</evidence>
<dbReference type="AlphaFoldDB" id="G8HR48"/>
<feature type="transmembrane region" description="Helical" evidence="9">
    <location>
        <begin position="97"/>
        <end position="121"/>
    </location>
</feature>
<organism evidence="10">
    <name type="scientific">Salinator rhamphidia</name>
    <dbReference type="NCBI Taxonomy" id="981055"/>
    <lineage>
        <taxon>Eukaryota</taxon>
        <taxon>Metazoa</taxon>
        <taxon>Spiralia</taxon>
        <taxon>Lophotrochozoa</taxon>
        <taxon>Mollusca</taxon>
        <taxon>Gastropoda</taxon>
        <taxon>Heterobranchia</taxon>
        <taxon>Euthyneura</taxon>
        <taxon>Panpulmonata</taxon>
        <taxon>Amphiboloidea</taxon>
        <taxon>Amphibolidae</taxon>
        <taxon>Salinator</taxon>
    </lineage>
</organism>
<protein>
    <recommendedName>
        <fullName evidence="3 8">NADH-ubiquinone oxidoreductase chain 1</fullName>
        <ecNumber evidence="8">7.1.1.2</ecNumber>
    </recommendedName>
</protein>
<geneLocation type="mitochondrion" evidence="10"/>
<accession>G8HR48</accession>
<evidence type="ECO:0000256" key="1">
    <source>
        <dbReference type="ARBA" id="ARBA00004141"/>
    </source>
</evidence>
<dbReference type="PROSITE" id="PS00667">
    <property type="entry name" value="COMPLEX1_ND1_1"/>
    <property type="match status" value="1"/>
</dbReference>
<dbReference type="GO" id="GO:0005743">
    <property type="term" value="C:mitochondrial inner membrane"/>
    <property type="evidence" value="ECO:0007669"/>
    <property type="project" value="UniProtKB-SubCell"/>
</dbReference>
<sequence>MLTHLLSSVMTCLCVLLGVAFYTLLERKVLGYVQIRKGPNKVGLWGIVQPLADAVKLFVKEKLAPHGSNVGLFWFAPAFSFVLAMFLWHLYPSNMSFKVVCWGLMLFFCISALNVYGTMLAGWSSNSKYAFLGALRAAAQTISYEVSMILIILFPALALVTSSWDEAVLSYPVVFLLLPSMVVWFTSTLAETNRAPFDFAEGESELVSGFNIEYGAGLFALLFLGEYANILMMAVATSVWFFWGSNALVLTVESLVFASMFLFARGAYPRHRYDLLMMLCWKSFLPFSLCGLMLVVLSSSLCNLFLFYSFGVKGASASS</sequence>
<evidence type="ECO:0000256" key="8">
    <source>
        <dbReference type="RuleBase" id="RU000473"/>
    </source>
</evidence>
<comment type="catalytic activity">
    <reaction evidence="8">
        <text>a ubiquinone + NADH + 5 H(+)(in) = a ubiquinol + NAD(+) + 4 H(+)(out)</text>
        <dbReference type="Rhea" id="RHEA:29091"/>
        <dbReference type="Rhea" id="RHEA-COMP:9565"/>
        <dbReference type="Rhea" id="RHEA-COMP:9566"/>
        <dbReference type="ChEBI" id="CHEBI:15378"/>
        <dbReference type="ChEBI" id="CHEBI:16389"/>
        <dbReference type="ChEBI" id="CHEBI:17976"/>
        <dbReference type="ChEBI" id="CHEBI:57540"/>
        <dbReference type="ChEBI" id="CHEBI:57945"/>
        <dbReference type="EC" id="7.1.1.2"/>
    </reaction>
</comment>
<feature type="transmembrane region" description="Helical" evidence="9">
    <location>
        <begin position="284"/>
        <end position="310"/>
    </location>
</feature>
<dbReference type="PANTHER" id="PTHR11432">
    <property type="entry name" value="NADH DEHYDROGENASE SUBUNIT 1"/>
    <property type="match status" value="1"/>
</dbReference>
<dbReference type="GO" id="GO:0008137">
    <property type="term" value="F:NADH dehydrogenase (ubiquinone) activity"/>
    <property type="evidence" value="ECO:0007669"/>
    <property type="project" value="UniProtKB-EC"/>
</dbReference>
<keyword evidence="5 9" id="KW-1133">Transmembrane helix</keyword>
<feature type="transmembrane region" description="Helical" evidence="9">
    <location>
        <begin position="211"/>
        <end position="234"/>
    </location>
</feature>
<dbReference type="GO" id="GO:0009060">
    <property type="term" value="P:aerobic respiration"/>
    <property type="evidence" value="ECO:0007669"/>
    <property type="project" value="TreeGrafter"/>
</dbReference>
<evidence type="ECO:0000256" key="5">
    <source>
        <dbReference type="ARBA" id="ARBA00022989"/>
    </source>
</evidence>
<feature type="transmembrane region" description="Helical" evidence="9">
    <location>
        <begin position="168"/>
        <end position="190"/>
    </location>
</feature>
<feature type="transmembrane region" description="Helical" evidence="9">
    <location>
        <begin position="240"/>
        <end position="263"/>
    </location>
</feature>
<keyword evidence="7" id="KW-0520">NAD</keyword>
<evidence type="ECO:0000256" key="9">
    <source>
        <dbReference type="SAM" id="Phobius"/>
    </source>
</evidence>
<evidence type="ECO:0000256" key="7">
    <source>
        <dbReference type="RuleBase" id="RU000471"/>
    </source>
</evidence>
<dbReference type="GO" id="GO:0003954">
    <property type="term" value="F:NADH dehydrogenase activity"/>
    <property type="evidence" value="ECO:0007669"/>
    <property type="project" value="TreeGrafter"/>
</dbReference>
<gene>
    <name evidence="10" type="primary">nad1</name>
</gene>
<reference evidence="10" key="2">
    <citation type="submission" date="2011-08" db="EMBL/GenBank/DDBJ databases">
        <authorList>
            <person name="Dayrat B."/>
        </authorList>
    </citation>
    <scope>NUCLEOTIDE SEQUENCE</scope>
</reference>
<feature type="transmembrane region" description="Helical" evidence="9">
    <location>
        <begin position="142"/>
        <end position="162"/>
    </location>
</feature>
<keyword evidence="8 10" id="KW-0496">Mitochondrion</keyword>
<keyword evidence="6 9" id="KW-0472">Membrane</keyword>
<reference evidence="10" key="1">
    <citation type="journal article" date="2011" name="BMC Evol. Biol.">
        <title>Ten new complete mitochondrial genomes of pulmonates (Mollusca: Gastropoda) and their impact on phylogenetic relationships.</title>
        <authorList>
            <person name="White T.R."/>
            <person name="Conrad M.M."/>
            <person name="Tseng R."/>
            <person name="Balayan S."/>
            <person name="Golding R."/>
            <person name="de Frias Martins A.M."/>
            <person name="Dayrat B.A."/>
        </authorList>
    </citation>
    <scope>NUCLEOTIDE SEQUENCE</scope>
</reference>
<dbReference type="HAMAP" id="MF_01350">
    <property type="entry name" value="NDH1_NuoH"/>
    <property type="match status" value="1"/>
</dbReference>
<dbReference type="EMBL" id="JN620539">
    <property type="protein sequence ID" value="AEQ93894.1"/>
    <property type="molecule type" value="Genomic_DNA"/>
</dbReference>
<evidence type="ECO:0000256" key="3">
    <source>
        <dbReference type="ARBA" id="ARBA00021009"/>
    </source>
</evidence>
<dbReference type="EC" id="7.1.1.2" evidence="8"/>
<dbReference type="InterPro" id="IPR001694">
    <property type="entry name" value="NADH_UbQ_OxRdtase_su1/FPO"/>
</dbReference>
<evidence type="ECO:0000256" key="2">
    <source>
        <dbReference type="ARBA" id="ARBA00010535"/>
    </source>
</evidence>
<comment type="subcellular location">
    <subcellularLocation>
        <location evidence="1">Membrane</location>
        <topology evidence="1">Multi-pass membrane protein</topology>
    </subcellularLocation>
    <subcellularLocation>
        <location evidence="7">Mitochondrion inner membrane</location>
        <topology evidence="7">Multi-pass membrane protein</topology>
    </subcellularLocation>
</comment>